<name>A0A1L9V497_ASPGL</name>
<evidence type="ECO:0000313" key="1">
    <source>
        <dbReference type="EMBL" id="OJJ78726.1"/>
    </source>
</evidence>
<gene>
    <name evidence="1" type="ORF">ASPGLDRAFT_1510526</name>
</gene>
<evidence type="ECO:0008006" key="3">
    <source>
        <dbReference type="Google" id="ProtNLM"/>
    </source>
</evidence>
<accession>A0A1L9V497</accession>
<dbReference type="VEuPathDB" id="FungiDB:ASPGLDRAFT_1510526"/>
<reference evidence="2" key="1">
    <citation type="journal article" date="2017" name="Genome Biol.">
        <title>Comparative genomics reveals high biological diversity and specific adaptations in the industrially and medically important fungal genus Aspergillus.</title>
        <authorList>
            <person name="de Vries R.P."/>
            <person name="Riley R."/>
            <person name="Wiebenga A."/>
            <person name="Aguilar-Osorio G."/>
            <person name="Amillis S."/>
            <person name="Uchima C.A."/>
            <person name="Anderluh G."/>
            <person name="Asadollahi M."/>
            <person name="Askin M."/>
            <person name="Barry K."/>
            <person name="Battaglia E."/>
            <person name="Bayram O."/>
            <person name="Benocci T."/>
            <person name="Braus-Stromeyer S.A."/>
            <person name="Caldana C."/>
            <person name="Canovas D."/>
            <person name="Cerqueira G.C."/>
            <person name="Chen F."/>
            <person name="Chen W."/>
            <person name="Choi C."/>
            <person name="Clum A."/>
            <person name="Dos Santos R.A."/>
            <person name="Damasio A.R."/>
            <person name="Diallinas G."/>
            <person name="Emri T."/>
            <person name="Fekete E."/>
            <person name="Flipphi M."/>
            <person name="Freyberg S."/>
            <person name="Gallo A."/>
            <person name="Gournas C."/>
            <person name="Habgood R."/>
            <person name="Hainaut M."/>
            <person name="Harispe M.L."/>
            <person name="Henrissat B."/>
            <person name="Hilden K.S."/>
            <person name="Hope R."/>
            <person name="Hossain A."/>
            <person name="Karabika E."/>
            <person name="Karaffa L."/>
            <person name="Karanyi Z."/>
            <person name="Krasevec N."/>
            <person name="Kuo A."/>
            <person name="Kusch H."/>
            <person name="LaButti K."/>
            <person name="Lagendijk E.L."/>
            <person name="Lapidus A."/>
            <person name="Levasseur A."/>
            <person name="Lindquist E."/>
            <person name="Lipzen A."/>
            <person name="Logrieco A.F."/>
            <person name="MacCabe A."/>
            <person name="Maekelae M.R."/>
            <person name="Malavazi I."/>
            <person name="Melin P."/>
            <person name="Meyer V."/>
            <person name="Mielnichuk N."/>
            <person name="Miskei M."/>
            <person name="Molnar A.P."/>
            <person name="Mule G."/>
            <person name="Ngan C.Y."/>
            <person name="Orejas M."/>
            <person name="Orosz E."/>
            <person name="Ouedraogo J.P."/>
            <person name="Overkamp K.M."/>
            <person name="Park H.-S."/>
            <person name="Perrone G."/>
            <person name="Piumi F."/>
            <person name="Punt P.J."/>
            <person name="Ram A.F."/>
            <person name="Ramon A."/>
            <person name="Rauscher S."/>
            <person name="Record E."/>
            <person name="Riano-Pachon D.M."/>
            <person name="Robert V."/>
            <person name="Roehrig J."/>
            <person name="Ruller R."/>
            <person name="Salamov A."/>
            <person name="Salih N.S."/>
            <person name="Samson R.A."/>
            <person name="Sandor E."/>
            <person name="Sanguinetti M."/>
            <person name="Schuetze T."/>
            <person name="Sepcic K."/>
            <person name="Shelest E."/>
            <person name="Sherlock G."/>
            <person name="Sophianopoulou V."/>
            <person name="Squina F.M."/>
            <person name="Sun H."/>
            <person name="Susca A."/>
            <person name="Todd R.B."/>
            <person name="Tsang A."/>
            <person name="Unkles S.E."/>
            <person name="van de Wiele N."/>
            <person name="van Rossen-Uffink D."/>
            <person name="Oliveira J.V."/>
            <person name="Vesth T.C."/>
            <person name="Visser J."/>
            <person name="Yu J.-H."/>
            <person name="Zhou M."/>
            <person name="Andersen M.R."/>
            <person name="Archer D.B."/>
            <person name="Baker S.E."/>
            <person name="Benoit I."/>
            <person name="Brakhage A.A."/>
            <person name="Braus G.H."/>
            <person name="Fischer R."/>
            <person name="Frisvad J.C."/>
            <person name="Goldman G.H."/>
            <person name="Houbraken J."/>
            <person name="Oakley B."/>
            <person name="Pocsi I."/>
            <person name="Scazzocchio C."/>
            <person name="Seiboth B."/>
            <person name="vanKuyk P.A."/>
            <person name="Wortman J."/>
            <person name="Dyer P.S."/>
            <person name="Grigoriev I.V."/>
        </authorList>
    </citation>
    <scope>NUCLEOTIDE SEQUENCE [LARGE SCALE GENOMIC DNA]</scope>
    <source>
        <strain evidence="2">CBS 516.65</strain>
    </source>
</reference>
<dbReference type="Proteomes" id="UP000184300">
    <property type="component" value="Unassembled WGS sequence"/>
</dbReference>
<dbReference type="RefSeq" id="XP_022395424.1">
    <property type="nucleotide sequence ID" value="XM_022542210.1"/>
</dbReference>
<dbReference type="AlphaFoldDB" id="A0A1L9V497"/>
<proteinExistence type="predicted"/>
<dbReference type="EMBL" id="KV878929">
    <property type="protein sequence ID" value="OJJ78726.1"/>
    <property type="molecule type" value="Genomic_DNA"/>
</dbReference>
<evidence type="ECO:0000313" key="2">
    <source>
        <dbReference type="Proteomes" id="UP000184300"/>
    </source>
</evidence>
<organism evidence="1 2">
    <name type="scientific">Aspergillus glaucus CBS 516.65</name>
    <dbReference type="NCBI Taxonomy" id="1160497"/>
    <lineage>
        <taxon>Eukaryota</taxon>
        <taxon>Fungi</taxon>
        <taxon>Dikarya</taxon>
        <taxon>Ascomycota</taxon>
        <taxon>Pezizomycotina</taxon>
        <taxon>Eurotiomycetes</taxon>
        <taxon>Eurotiomycetidae</taxon>
        <taxon>Eurotiales</taxon>
        <taxon>Aspergillaceae</taxon>
        <taxon>Aspergillus</taxon>
        <taxon>Aspergillus subgen. Aspergillus</taxon>
    </lineage>
</organism>
<protein>
    <recommendedName>
        <fullName evidence="3">hAT-like transposase RNase-H fold domain-containing protein</fullName>
    </recommendedName>
</protein>
<keyword evidence="2" id="KW-1185">Reference proteome</keyword>
<sequence>MQHLGSKRAAWKKAIYQGLVAAKQKLQQYYQKTYGFHGIIYAVATVLDPYQKLSLFQSDNWMEPKSEHWDVAYNKIMHKVFHHYCERFPQSDVEITHPSAMSHIDIALHQSKRHRQAAQSHSHDSENTGPANYCELTWHHRCPSMVA</sequence>
<dbReference type="GeneID" id="34458471"/>